<dbReference type="SUPFAM" id="SSF48019">
    <property type="entry name" value="post-AAA+ oligomerization domain-like"/>
    <property type="match status" value="1"/>
</dbReference>
<dbReference type="InterPro" id="IPR027417">
    <property type="entry name" value="P-loop_NTPase"/>
</dbReference>
<proteinExistence type="inferred from homology"/>
<keyword evidence="4 11" id="KW-0548">Nucleotidyltransferase</keyword>
<dbReference type="Pfam" id="PF06144">
    <property type="entry name" value="DNA_pol3_delta"/>
    <property type="match status" value="1"/>
</dbReference>
<dbReference type="EC" id="2.7.7.7" evidence="1 9"/>
<keyword evidence="6" id="KW-0239">DNA-directed DNA polymerase</keyword>
<dbReference type="CDD" id="cd18138">
    <property type="entry name" value="HLD_clamp_pol_III_delta"/>
    <property type="match status" value="1"/>
</dbReference>
<dbReference type="InterPro" id="IPR008921">
    <property type="entry name" value="DNA_pol3_clamp-load_cplx_C"/>
</dbReference>
<evidence type="ECO:0000313" key="11">
    <source>
        <dbReference type="EMBL" id="MDQ5767605.1"/>
    </source>
</evidence>
<name>A0ABU0Y496_9GAMM</name>
<evidence type="ECO:0000256" key="6">
    <source>
        <dbReference type="ARBA" id="ARBA00022932"/>
    </source>
</evidence>
<dbReference type="PANTHER" id="PTHR34388">
    <property type="entry name" value="DNA POLYMERASE III SUBUNIT DELTA"/>
    <property type="match status" value="1"/>
</dbReference>
<dbReference type="NCBIfam" id="TIGR01128">
    <property type="entry name" value="holA"/>
    <property type="match status" value="1"/>
</dbReference>
<dbReference type="SUPFAM" id="SSF52540">
    <property type="entry name" value="P-loop containing nucleoside triphosphate hydrolases"/>
    <property type="match status" value="1"/>
</dbReference>
<feature type="domain" description="DNA polymerase III delta N-terminal" evidence="10">
    <location>
        <begin position="45"/>
        <end position="159"/>
    </location>
</feature>
<dbReference type="GO" id="GO:0003887">
    <property type="term" value="F:DNA-directed DNA polymerase activity"/>
    <property type="evidence" value="ECO:0007669"/>
    <property type="project" value="UniProtKB-EC"/>
</dbReference>
<evidence type="ECO:0000256" key="3">
    <source>
        <dbReference type="ARBA" id="ARBA00022679"/>
    </source>
</evidence>
<evidence type="ECO:0000256" key="5">
    <source>
        <dbReference type="ARBA" id="ARBA00022705"/>
    </source>
</evidence>
<dbReference type="Proteomes" id="UP001223336">
    <property type="component" value="Unassembled WGS sequence"/>
</dbReference>
<dbReference type="EMBL" id="JAVFKN010000003">
    <property type="protein sequence ID" value="MDQ5767605.1"/>
    <property type="molecule type" value="Genomic_DNA"/>
</dbReference>
<evidence type="ECO:0000256" key="7">
    <source>
        <dbReference type="ARBA" id="ARBA00034754"/>
    </source>
</evidence>
<evidence type="ECO:0000313" key="12">
    <source>
        <dbReference type="Proteomes" id="UP001223336"/>
    </source>
</evidence>
<dbReference type="Gene3D" id="1.20.272.10">
    <property type="match status" value="1"/>
</dbReference>
<evidence type="ECO:0000256" key="9">
    <source>
        <dbReference type="NCBIfam" id="TIGR01128"/>
    </source>
</evidence>
<accession>A0ABU0Y496</accession>
<keyword evidence="12" id="KW-1185">Reference proteome</keyword>
<sequence>MDSKQKPRKKPDMLVFSFLCHLITPMQVRAEQIEDHLRHTLASVYLISGDEPLQVMETADAIRKAAAAKGFSERDVMTVDTQFDWGTLYDAAGALSLFSDKKLLDMRLPTCKAGQSGTKALQHYLEHLPTDKILLLQTGRLDKACKSAAWVKKVEQLGVSVQVWDLSPAQTLAWIARRMKQAGLQPDNEAVRYLTERVEGNLLAAVQEISKLFLLCGSRPMTAANIMAVVEDNSRFTVFDLAEAILAQDARRIRHIMLVLQEEETATPLLVWALADLLRQLYAGCENVRNNVSNQALLMRMPKTRQGLFQTALRRLLNADWQRLFAMAARLDQHSKGVGQDVSRHPQRLWDELLDLALLLGGRELPV</sequence>
<dbReference type="PANTHER" id="PTHR34388:SF1">
    <property type="entry name" value="DNA POLYMERASE III SUBUNIT DELTA"/>
    <property type="match status" value="1"/>
</dbReference>
<protein>
    <recommendedName>
        <fullName evidence="2 9">DNA polymerase III subunit delta</fullName>
        <ecNumber evidence="1 9">2.7.7.7</ecNumber>
    </recommendedName>
</protein>
<evidence type="ECO:0000256" key="2">
    <source>
        <dbReference type="ARBA" id="ARBA00017703"/>
    </source>
</evidence>
<organism evidence="11 12">
    <name type="scientific">Thiothrix subterranea</name>
    <dbReference type="NCBI Taxonomy" id="2735563"/>
    <lineage>
        <taxon>Bacteria</taxon>
        <taxon>Pseudomonadati</taxon>
        <taxon>Pseudomonadota</taxon>
        <taxon>Gammaproteobacteria</taxon>
        <taxon>Thiotrichales</taxon>
        <taxon>Thiotrichaceae</taxon>
        <taxon>Thiothrix</taxon>
    </lineage>
</organism>
<reference evidence="11 12" key="1">
    <citation type="submission" date="2023-08" db="EMBL/GenBank/DDBJ databases">
        <title>New molecular markers tilS and rpoB for phylogenetic and monitoring studies of the genus Thiothrix biodiversity.</title>
        <authorList>
            <person name="Ravin N.V."/>
            <person name="Smolyakov D."/>
            <person name="Markov N.D."/>
            <person name="Beletsky A.V."/>
            <person name="Mardanov A.V."/>
            <person name="Rudenko T.S."/>
            <person name="Grabovich M.Y."/>
        </authorList>
    </citation>
    <scope>NUCLEOTIDE SEQUENCE [LARGE SCALE GENOMIC DNA]</scope>
    <source>
        <strain evidence="11 12">H33</strain>
    </source>
</reference>
<dbReference type="Gene3D" id="3.40.50.300">
    <property type="entry name" value="P-loop containing nucleotide triphosphate hydrolases"/>
    <property type="match status" value="1"/>
</dbReference>
<evidence type="ECO:0000256" key="8">
    <source>
        <dbReference type="ARBA" id="ARBA00049244"/>
    </source>
</evidence>
<evidence type="ECO:0000256" key="4">
    <source>
        <dbReference type="ARBA" id="ARBA00022695"/>
    </source>
</evidence>
<keyword evidence="3 11" id="KW-0808">Transferase</keyword>
<dbReference type="Gene3D" id="1.10.8.60">
    <property type="match status" value="1"/>
</dbReference>
<comment type="catalytic activity">
    <reaction evidence="8">
        <text>DNA(n) + a 2'-deoxyribonucleoside 5'-triphosphate = DNA(n+1) + diphosphate</text>
        <dbReference type="Rhea" id="RHEA:22508"/>
        <dbReference type="Rhea" id="RHEA-COMP:17339"/>
        <dbReference type="Rhea" id="RHEA-COMP:17340"/>
        <dbReference type="ChEBI" id="CHEBI:33019"/>
        <dbReference type="ChEBI" id="CHEBI:61560"/>
        <dbReference type="ChEBI" id="CHEBI:173112"/>
        <dbReference type="EC" id="2.7.7.7"/>
    </reaction>
</comment>
<evidence type="ECO:0000256" key="1">
    <source>
        <dbReference type="ARBA" id="ARBA00012417"/>
    </source>
</evidence>
<dbReference type="InterPro" id="IPR010372">
    <property type="entry name" value="DNA_pol3_delta_N"/>
</dbReference>
<dbReference type="InterPro" id="IPR005790">
    <property type="entry name" value="DNA_polIII_delta"/>
</dbReference>
<comment type="caution">
    <text evidence="11">The sequence shown here is derived from an EMBL/GenBank/DDBJ whole genome shotgun (WGS) entry which is preliminary data.</text>
</comment>
<comment type="similarity">
    <text evidence="7">Belongs to the DNA polymerase HolA subunit family.</text>
</comment>
<gene>
    <name evidence="11" type="primary">holA</name>
    <name evidence="11" type="ORF">RCC75_03655</name>
</gene>
<dbReference type="RefSeq" id="WP_308133769.1">
    <property type="nucleotide sequence ID" value="NZ_JAVFKN010000003.1"/>
</dbReference>
<evidence type="ECO:0000259" key="10">
    <source>
        <dbReference type="Pfam" id="PF06144"/>
    </source>
</evidence>
<keyword evidence="5" id="KW-0235">DNA replication</keyword>